<dbReference type="EMBL" id="LGUB01000567">
    <property type="protein sequence ID" value="KRH92953.1"/>
    <property type="molecule type" value="Genomic_DNA"/>
</dbReference>
<organism evidence="1 2">
    <name type="scientific">Pseudoloma neurophilia</name>
    <dbReference type="NCBI Taxonomy" id="146866"/>
    <lineage>
        <taxon>Eukaryota</taxon>
        <taxon>Fungi</taxon>
        <taxon>Fungi incertae sedis</taxon>
        <taxon>Microsporidia</taxon>
        <taxon>Pseudoloma</taxon>
    </lineage>
</organism>
<evidence type="ECO:0000313" key="1">
    <source>
        <dbReference type="EMBL" id="KRH92953.1"/>
    </source>
</evidence>
<accession>A0A0R0LU47</accession>
<evidence type="ECO:0000313" key="2">
    <source>
        <dbReference type="Proteomes" id="UP000051530"/>
    </source>
</evidence>
<protein>
    <submittedName>
        <fullName evidence="1">Uncharacterized protein</fullName>
    </submittedName>
</protein>
<comment type="caution">
    <text evidence="1">The sequence shown here is derived from an EMBL/GenBank/DDBJ whole genome shotgun (WGS) entry which is preliminary data.</text>
</comment>
<gene>
    <name evidence="1" type="ORF">M153_19630002</name>
</gene>
<dbReference type="AlphaFoldDB" id="A0A0R0LU47"/>
<name>A0A0R0LU47_9MICR</name>
<dbReference type="VEuPathDB" id="MicrosporidiaDB:M153_19630002"/>
<sequence>YGHFENDKLIIYFNIRILTEDDVMLILTSSGIICLFYEQKQFKK</sequence>
<reference evidence="1 2" key="1">
    <citation type="submission" date="2015-07" db="EMBL/GenBank/DDBJ databases">
        <title>The genome of Pseudoloma neurophilia, a relevant intracellular parasite of the zebrafish.</title>
        <authorList>
            <person name="Ndikumana S."/>
            <person name="Pelin A."/>
            <person name="Sanders J."/>
            <person name="Corradi N."/>
        </authorList>
    </citation>
    <scope>NUCLEOTIDE SEQUENCE [LARGE SCALE GENOMIC DNA]</scope>
    <source>
        <strain evidence="1 2">MK1</strain>
    </source>
</reference>
<keyword evidence="2" id="KW-1185">Reference proteome</keyword>
<dbReference type="Proteomes" id="UP000051530">
    <property type="component" value="Unassembled WGS sequence"/>
</dbReference>
<feature type="non-terminal residue" evidence="1">
    <location>
        <position position="1"/>
    </location>
</feature>
<proteinExistence type="predicted"/>